<dbReference type="InterPro" id="IPR027417">
    <property type="entry name" value="P-loop_NTPase"/>
</dbReference>
<dbReference type="GO" id="GO:0005525">
    <property type="term" value="F:GTP binding"/>
    <property type="evidence" value="ECO:0007669"/>
    <property type="project" value="TreeGrafter"/>
</dbReference>
<organism evidence="3 4">
    <name type="scientific">Angomonas deanei</name>
    <dbReference type="NCBI Taxonomy" id="59799"/>
    <lineage>
        <taxon>Eukaryota</taxon>
        <taxon>Discoba</taxon>
        <taxon>Euglenozoa</taxon>
        <taxon>Kinetoplastea</taxon>
        <taxon>Metakinetoplastina</taxon>
        <taxon>Trypanosomatida</taxon>
        <taxon>Trypanosomatidae</taxon>
        <taxon>Strigomonadinae</taxon>
        <taxon>Angomonas</taxon>
    </lineage>
</organism>
<feature type="domain" description="NadR/Ttd14 AAA" evidence="2">
    <location>
        <begin position="228"/>
        <end position="393"/>
    </location>
</feature>
<evidence type="ECO:0000313" key="3">
    <source>
        <dbReference type="EMBL" id="CAD2218207.1"/>
    </source>
</evidence>
<sequence length="547" mass="62438">MDFNDENEWFDVKKEYEQFQLETTSETNNNNNHQNHESTFNNSDAVVRVLHQTNDSYMHTNTVTVMEDSDLNCISPIPLQGDRRQPQDHSLSEDENNIHNHHTITVSYSEEEKPSDIPPNSDDEDTSSIIMTNINHNNDSATPADMVNLLTLNEENFTPSEIQNINIKNKSRTRSPPPSSPVHHTQDMHRYHTVMRSISPATTLTEEYSHIPLPQVYEALNSRHRIFKLCLTGGPCGGKSSLLTQLQHNFFDRSGYRVMCVPEAATLLVSGGMQWDASLVREQQLILIKTQLLLEDRFYELAALSGVPTLIVSDRGTMDGRAFCSDEDFNFILNELGCTLEVLRDRYDGVLHVVSAAVGAEAYYNNDNTARYEDVEGARLSDLKLRQAYVGHAQLRLLENKKGESFTDKIENGFQMIERMVKGEEIDTEDENNQNNTSRTSHVVLKKNITLEEMREALSSDTAEHTTAIASYKEYHTILMNSDMKEVRLVVKRVMPDGSALHLFNRFPSKKIIIILIIKNKKWSGRSGLAVKNTKVFYCTRMFRVKW</sequence>
<keyword evidence="4" id="KW-1185">Reference proteome</keyword>
<dbReference type="EMBL" id="LR877154">
    <property type="protein sequence ID" value="CAD2218207.1"/>
    <property type="molecule type" value="Genomic_DNA"/>
</dbReference>
<dbReference type="PANTHER" id="PTHR34932:SF1">
    <property type="entry name" value="TRPL TRANSLOCATION DEFECT PROTEIN 14"/>
    <property type="match status" value="1"/>
</dbReference>
<evidence type="ECO:0000256" key="1">
    <source>
        <dbReference type="SAM" id="MobiDB-lite"/>
    </source>
</evidence>
<feature type="region of interest" description="Disordered" evidence="1">
    <location>
        <begin position="161"/>
        <end position="187"/>
    </location>
</feature>
<dbReference type="Proteomes" id="UP000515908">
    <property type="component" value="Chromosome 10"/>
</dbReference>
<protein>
    <submittedName>
        <fullName evidence="3">AAA domain containing protein, putative</fullName>
    </submittedName>
</protein>
<evidence type="ECO:0000313" key="4">
    <source>
        <dbReference type="Proteomes" id="UP000515908"/>
    </source>
</evidence>
<proteinExistence type="predicted"/>
<dbReference type="GO" id="GO:0035091">
    <property type="term" value="F:phosphatidylinositol binding"/>
    <property type="evidence" value="ECO:0007669"/>
    <property type="project" value="TreeGrafter"/>
</dbReference>
<dbReference type="GO" id="GO:0070300">
    <property type="term" value="F:phosphatidic acid binding"/>
    <property type="evidence" value="ECO:0007669"/>
    <property type="project" value="TreeGrafter"/>
</dbReference>
<name>A0A7G2CGN5_9TRYP</name>
<dbReference type="OrthoDB" id="6375174at2759"/>
<evidence type="ECO:0000259" key="2">
    <source>
        <dbReference type="Pfam" id="PF13521"/>
    </source>
</evidence>
<reference evidence="3 4" key="1">
    <citation type="submission" date="2020-08" db="EMBL/GenBank/DDBJ databases">
        <authorList>
            <person name="Newling K."/>
            <person name="Davey J."/>
            <person name="Forrester S."/>
        </authorList>
    </citation>
    <scope>NUCLEOTIDE SEQUENCE [LARGE SCALE GENOMIC DNA]</scope>
    <source>
        <strain evidence="4">Crithidia deanei Carvalho (ATCC PRA-265)</strain>
    </source>
</reference>
<dbReference type="InterPro" id="IPR053227">
    <property type="entry name" value="TRPL-trafficking_regulator"/>
</dbReference>
<dbReference type="AlphaFoldDB" id="A0A7G2CGN5"/>
<dbReference type="VEuPathDB" id="TriTrypDB:ADEAN_000569400"/>
<dbReference type="Pfam" id="PF13521">
    <property type="entry name" value="AAA_28"/>
    <property type="match status" value="1"/>
</dbReference>
<dbReference type="InterPro" id="IPR038727">
    <property type="entry name" value="NadR/Ttd14_AAA_dom"/>
</dbReference>
<feature type="region of interest" description="Disordered" evidence="1">
    <location>
        <begin position="106"/>
        <end position="125"/>
    </location>
</feature>
<gene>
    <name evidence="3" type="ORF">ADEAN_000569400</name>
</gene>
<accession>A0A7G2CGN5</accession>
<dbReference type="Gene3D" id="3.40.50.300">
    <property type="entry name" value="P-loop containing nucleotide triphosphate hydrolases"/>
    <property type="match status" value="1"/>
</dbReference>
<dbReference type="PANTHER" id="PTHR34932">
    <property type="entry name" value="TRPL TRANSLOCATION DEFECT PROTEIN 14"/>
    <property type="match status" value="1"/>
</dbReference>